<evidence type="ECO:0000313" key="3">
    <source>
        <dbReference type="Proteomes" id="UP001314796"/>
    </source>
</evidence>
<dbReference type="CDD" id="cd06577">
    <property type="entry name" value="PASTA_pknB"/>
    <property type="match status" value="1"/>
</dbReference>
<dbReference type="RefSeq" id="WP_204399976.1">
    <property type="nucleotide sequence ID" value="NZ_JAFBEE010000001.1"/>
</dbReference>
<evidence type="ECO:0000259" key="1">
    <source>
        <dbReference type="Pfam" id="PF03793"/>
    </source>
</evidence>
<dbReference type="SUPFAM" id="SSF54184">
    <property type="entry name" value="Penicillin-binding protein 2x (pbp-2x), c-terminal domain"/>
    <property type="match status" value="1"/>
</dbReference>
<feature type="domain" description="PASTA" evidence="1">
    <location>
        <begin position="3"/>
        <end position="59"/>
    </location>
</feature>
<sequence length="62" mass="7089">METIPDLVGYPINAAIKVLEDHNLEITIIESYGKVKEQTEDARVIRQTSINNNKIELIISFF</sequence>
<reference evidence="2 3" key="1">
    <citation type="submission" date="2021-01" db="EMBL/GenBank/DDBJ databases">
        <title>Genomic Encyclopedia of Type Strains, Phase IV (KMG-IV): sequencing the most valuable type-strain genomes for metagenomic binning, comparative biology and taxonomic classification.</title>
        <authorList>
            <person name="Goeker M."/>
        </authorList>
    </citation>
    <scope>NUCLEOTIDE SEQUENCE [LARGE SCALE GENOMIC DNA]</scope>
    <source>
        <strain evidence="2 3">DSM 25890</strain>
    </source>
</reference>
<protein>
    <submittedName>
        <fullName evidence="2">Beta-lactam-binding protein with PASTA domain</fullName>
    </submittedName>
</protein>
<comment type="caution">
    <text evidence="2">The sequence shown here is derived from an EMBL/GenBank/DDBJ whole genome shotgun (WGS) entry which is preliminary data.</text>
</comment>
<proteinExistence type="predicted"/>
<gene>
    <name evidence="2" type="ORF">JOC73_000202</name>
</gene>
<dbReference type="InterPro" id="IPR005543">
    <property type="entry name" value="PASTA_dom"/>
</dbReference>
<dbReference type="Proteomes" id="UP001314796">
    <property type="component" value="Unassembled WGS sequence"/>
</dbReference>
<name>A0ABS2NL77_9FIRM</name>
<keyword evidence="3" id="KW-1185">Reference proteome</keyword>
<dbReference type="Pfam" id="PF03793">
    <property type="entry name" value="PASTA"/>
    <property type="match status" value="1"/>
</dbReference>
<dbReference type="Gene3D" id="3.30.10.20">
    <property type="match status" value="1"/>
</dbReference>
<evidence type="ECO:0000313" key="2">
    <source>
        <dbReference type="EMBL" id="MBM7613694.1"/>
    </source>
</evidence>
<organism evidence="2 3">
    <name type="scientific">Alkaliphilus hydrothermalis</name>
    <dbReference type="NCBI Taxonomy" id="1482730"/>
    <lineage>
        <taxon>Bacteria</taxon>
        <taxon>Bacillati</taxon>
        <taxon>Bacillota</taxon>
        <taxon>Clostridia</taxon>
        <taxon>Peptostreptococcales</taxon>
        <taxon>Natronincolaceae</taxon>
        <taxon>Alkaliphilus</taxon>
    </lineage>
</organism>
<dbReference type="EMBL" id="JAFBEE010000001">
    <property type="protein sequence ID" value="MBM7613694.1"/>
    <property type="molecule type" value="Genomic_DNA"/>
</dbReference>
<accession>A0ABS2NL77</accession>